<accession>A0A8J8GGB6</accession>
<evidence type="ECO:0000256" key="2">
    <source>
        <dbReference type="ARBA" id="ARBA00022552"/>
    </source>
</evidence>
<name>A0A8J8GGB6_9BACI</name>
<evidence type="ECO:0000259" key="7">
    <source>
        <dbReference type="Pfam" id="PF00590"/>
    </source>
</evidence>
<evidence type="ECO:0000256" key="1">
    <source>
        <dbReference type="ARBA" id="ARBA00022490"/>
    </source>
</evidence>
<evidence type="ECO:0000256" key="6">
    <source>
        <dbReference type="HAMAP-Rule" id="MF_01877"/>
    </source>
</evidence>
<dbReference type="InterPro" id="IPR000878">
    <property type="entry name" value="4pyrrol_Mease"/>
</dbReference>
<evidence type="ECO:0000256" key="5">
    <source>
        <dbReference type="ARBA" id="ARBA00022691"/>
    </source>
</evidence>
<reference evidence="8" key="1">
    <citation type="submission" date="2020-06" db="EMBL/GenBank/DDBJ databases">
        <title>A novel thermopfilic bacterium from Erzurum, Turkey.</title>
        <authorList>
            <person name="Adiguzel A."/>
            <person name="Ay H."/>
            <person name="Baltaci M.O."/>
        </authorList>
    </citation>
    <scope>NUCLEOTIDE SEQUENCE</scope>
    <source>
        <strain evidence="8">P2</strain>
    </source>
</reference>
<keyword evidence="3 6" id="KW-0489">Methyltransferase</keyword>
<comment type="subcellular location">
    <subcellularLocation>
        <location evidence="6">Cytoplasm</location>
    </subcellularLocation>
</comment>
<dbReference type="EMBL" id="JABTTE010000023">
    <property type="protein sequence ID" value="NSL52872.1"/>
    <property type="molecule type" value="Genomic_DNA"/>
</dbReference>
<dbReference type="InterPro" id="IPR014777">
    <property type="entry name" value="4pyrrole_Mease_sub1"/>
</dbReference>
<dbReference type="FunFam" id="3.30.950.10:FF:000002">
    <property type="entry name" value="Ribosomal RNA small subunit methyltransferase I"/>
    <property type="match status" value="1"/>
</dbReference>
<evidence type="ECO:0000256" key="4">
    <source>
        <dbReference type="ARBA" id="ARBA00022679"/>
    </source>
</evidence>
<dbReference type="InterPro" id="IPR035996">
    <property type="entry name" value="4pyrrol_Methylase_sf"/>
</dbReference>
<dbReference type="GO" id="GO:0005737">
    <property type="term" value="C:cytoplasm"/>
    <property type="evidence" value="ECO:0007669"/>
    <property type="project" value="UniProtKB-SubCell"/>
</dbReference>
<dbReference type="PANTHER" id="PTHR46111">
    <property type="entry name" value="RIBOSOMAL RNA SMALL SUBUNIT METHYLTRANSFERASE I"/>
    <property type="match status" value="1"/>
</dbReference>
<dbReference type="FunFam" id="3.40.1010.10:FF:000002">
    <property type="entry name" value="Ribosomal RNA small subunit methyltransferase I"/>
    <property type="match status" value="1"/>
</dbReference>
<dbReference type="AlphaFoldDB" id="A0A8J8GGB6"/>
<keyword evidence="5 6" id="KW-0949">S-adenosyl-L-methionine</keyword>
<comment type="function">
    <text evidence="6">Catalyzes the 2'-O-methylation of the ribose of cytidine 1402 (C1402) in 16S rRNA.</text>
</comment>
<keyword evidence="9" id="KW-1185">Reference proteome</keyword>
<dbReference type="SUPFAM" id="SSF53790">
    <property type="entry name" value="Tetrapyrrole methylase"/>
    <property type="match status" value="1"/>
</dbReference>
<comment type="caution">
    <text evidence="8">The sequence shown here is derived from an EMBL/GenBank/DDBJ whole genome shotgun (WGS) entry which is preliminary data.</text>
</comment>
<dbReference type="PROSITE" id="PS01296">
    <property type="entry name" value="RSMI"/>
    <property type="match status" value="1"/>
</dbReference>
<comment type="catalytic activity">
    <reaction evidence="6">
        <text>cytidine(1402) in 16S rRNA + S-adenosyl-L-methionine = 2'-O-methylcytidine(1402) in 16S rRNA + S-adenosyl-L-homocysteine + H(+)</text>
        <dbReference type="Rhea" id="RHEA:42924"/>
        <dbReference type="Rhea" id="RHEA-COMP:10285"/>
        <dbReference type="Rhea" id="RHEA-COMP:10286"/>
        <dbReference type="ChEBI" id="CHEBI:15378"/>
        <dbReference type="ChEBI" id="CHEBI:57856"/>
        <dbReference type="ChEBI" id="CHEBI:59789"/>
        <dbReference type="ChEBI" id="CHEBI:74495"/>
        <dbReference type="ChEBI" id="CHEBI:82748"/>
        <dbReference type="EC" id="2.1.1.198"/>
    </reaction>
</comment>
<comment type="similarity">
    <text evidence="6">Belongs to the methyltransferase superfamily. RsmI family.</text>
</comment>
<dbReference type="Proteomes" id="UP000625804">
    <property type="component" value="Unassembled WGS sequence"/>
</dbReference>
<keyword evidence="4 6" id="KW-0808">Transferase</keyword>
<dbReference type="InterPro" id="IPR008189">
    <property type="entry name" value="rRNA_ssu_MeTfrase_I"/>
</dbReference>
<protein>
    <recommendedName>
        <fullName evidence="6">Ribosomal RNA small subunit methyltransferase I</fullName>
        <ecNumber evidence="6">2.1.1.198</ecNumber>
    </recommendedName>
    <alternativeName>
        <fullName evidence="6">16S rRNA 2'-O-ribose C1402 methyltransferase</fullName>
    </alternativeName>
    <alternativeName>
        <fullName evidence="6">rRNA (cytidine-2'-O-)-methyltransferase RsmI</fullName>
    </alternativeName>
</protein>
<evidence type="ECO:0000256" key="3">
    <source>
        <dbReference type="ARBA" id="ARBA00022603"/>
    </source>
</evidence>
<proteinExistence type="inferred from homology"/>
<dbReference type="PIRSF" id="PIRSF005917">
    <property type="entry name" value="MTase_YraL"/>
    <property type="match status" value="1"/>
</dbReference>
<dbReference type="Gene3D" id="3.40.1010.10">
    <property type="entry name" value="Cobalt-precorrin-4 Transmethylase, Domain 1"/>
    <property type="match status" value="1"/>
</dbReference>
<dbReference type="PANTHER" id="PTHR46111:SF1">
    <property type="entry name" value="RIBOSOMAL RNA SMALL SUBUNIT METHYLTRANSFERASE I"/>
    <property type="match status" value="1"/>
</dbReference>
<evidence type="ECO:0000313" key="8">
    <source>
        <dbReference type="EMBL" id="NSL52872.1"/>
    </source>
</evidence>
<dbReference type="Pfam" id="PF00590">
    <property type="entry name" value="TP_methylase"/>
    <property type="match status" value="1"/>
</dbReference>
<dbReference type="EC" id="2.1.1.198" evidence="6"/>
<dbReference type="CDD" id="cd11648">
    <property type="entry name" value="RsmI"/>
    <property type="match status" value="1"/>
</dbReference>
<dbReference type="InterPro" id="IPR018063">
    <property type="entry name" value="SAM_MeTrfase_RsmI_CS"/>
</dbReference>
<evidence type="ECO:0000313" key="9">
    <source>
        <dbReference type="Proteomes" id="UP000625804"/>
    </source>
</evidence>
<feature type="domain" description="Tetrapyrrole methylase" evidence="7">
    <location>
        <begin position="16"/>
        <end position="214"/>
    </location>
</feature>
<dbReference type="RefSeq" id="WP_173732071.1">
    <property type="nucleotide sequence ID" value="NZ_JABTTE010000023.1"/>
</dbReference>
<dbReference type="Gene3D" id="3.30.950.10">
    <property type="entry name" value="Methyltransferase, Cobalt-precorrin-4 Transmethylase, Domain 2"/>
    <property type="match status" value="1"/>
</dbReference>
<keyword evidence="2 6" id="KW-0698">rRNA processing</keyword>
<dbReference type="InterPro" id="IPR014776">
    <property type="entry name" value="4pyrrole_Mease_sub2"/>
</dbReference>
<sequence>MRTEQKSFHLEQEGALYLVPTPIGNLEDITLRAIRMLKEADLIAAEDTRQTIKLLNHFEIKKPLISYHEHNKRESGKKILEEIRQGKKVVLVSDAGMPVISDPGNDLVVEALEENLKVIALPGANAALTALVASGLPTDHFYFYGFLPREKKERTQELERLKQIKDPVIFYEAPHRLKETLTAIEQAWGNRRASLSRELTKKYEEYIRGTIHELLEWISAGTIRGEFCLVVEGASEEQLEQEEKWWAHLQLKDHVQYYIEKEGMRSKEAIKRVAEEREMPKRMVYQAFHMSDMEIT</sequence>
<dbReference type="GO" id="GO:0070677">
    <property type="term" value="F:rRNA (cytosine-2'-O-)-methyltransferase activity"/>
    <property type="evidence" value="ECO:0007669"/>
    <property type="project" value="UniProtKB-UniRule"/>
</dbReference>
<dbReference type="HAMAP" id="MF_01877">
    <property type="entry name" value="16SrRNA_methyltr_I"/>
    <property type="match status" value="1"/>
</dbReference>
<keyword evidence="1 6" id="KW-0963">Cytoplasm</keyword>
<gene>
    <name evidence="6 8" type="primary">rsmI</name>
    <name evidence="8" type="ORF">HR057_14040</name>
</gene>
<organism evidence="8 9">
    <name type="scientific">Calidifontibacillus erzurumensis</name>
    <dbReference type="NCBI Taxonomy" id="2741433"/>
    <lineage>
        <taxon>Bacteria</taxon>
        <taxon>Bacillati</taxon>
        <taxon>Bacillota</taxon>
        <taxon>Bacilli</taxon>
        <taxon>Bacillales</taxon>
        <taxon>Bacillaceae</taxon>
        <taxon>Calidifontibacillus/Schinkia group</taxon>
        <taxon>Calidifontibacillus</taxon>
    </lineage>
</organism>
<dbReference type="NCBIfam" id="TIGR00096">
    <property type="entry name" value="16S rRNA (cytidine(1402)-2'-O)-methyltransferase"/>
    <property type="match status" value="1"/>
</dbReference>